<sequence length="214" mass="23961">MVYSTSRQSTAEDHELQPFYGRDNSSQPDAAQSLSSNEDHHTPMLGHPKQLDDRSPKMESENPEHKPYLKRVYDKLVRGHKYAEIGPLQPDLHQRAWRTGVKSATLGATVIFILNAGITLFIATRCSKISFLDSGLHVGINILSTAFLSAINFVMQILNAPSRSQLDDRHQLGMSLDIGIPSFKNVLRVGWLQGFLWFFIGSFGYHTTSLAAYT</sequence>
<feature type="transmembrane region" description="Helical" evidence="2">
    <location>
        <begin position="135"/>
        <end position="155"/>
    </location>
</feature>
<gene>
    <name evidence="4" type="ORF">LY89DRAFT_674942</name>
</gene>
<dbReference type="Pfam" id="PF20163">
    <property type="entry name" value="DUF6536"/>
    <property type="match status" value="1"/>
</dbReference>
<evidence type="ECO:0000313" key="4">
    <source>
        <dbReference type="EMBL" id="KUJ10828.1"/>
    </source>
</evidence>
<dbReference type="OrthoDB" id="3515821at2759"/>
<keyword evidence="2" id="KW-0472">Membrane</keyword>
<dbReference type="InterPro" id="IPR046623">
    <property type="entry name" value="DUF6536"/>
</dbReference>
<proteinExistence type="predicted"/>
<dbReference type="GeneID" id="28823197"/>
<dbReference type="KEGG" id="psco:LY89DRAFT_674942"/>
<protein>
    <recommendedName>
        <fullName evidence="3">DUF6536 domain-containing protein</fullName>
    </recommendedName>
</protein>
<name>A0A194WS84_MOLSC</name>
<dbReference type="Proteomes" id="UP000070700">
    <property type="component" value="Unassembled WGS sequence"/>
</dbReference>
<dbReference type="InParanoid" id="A0A194WS84"/>
<accession>A0A194WS84</accession>
<dbReference type="RefSeq" id="XP_018065183.1">
    <property type="nucleotide sequence ID" value="XM_018213471.1"/>
</dbReference>
<feature type="transmembrane region" description="Helical" evidence="2">
    <location>
        <begin position="194"/>
        <end position="213"/>
    </location>
</feature>
<evidence type="ECO:0000256" key="1">
    <source>
        <dbReference type="SAM" id="MobiDB-lite"/>
    </source>
</evidence>
<feature type="transmembrane region" description="Helical" evidence="2">
    <location>
        <begin position="104"/>
        <end position="123"/>
    </location>
</feature>
<organism evidence="4 5">
    <name type="scientific">Mollisia scopiformis</name>
    <name type="common">Conifer needle endophyte fungus</name>
    <name type="synonym">Phialocephala scopiformis</name>
    <dbReference type="NCBI Taxonomy" id="149040"/>
    <lineage>
        <taxon>Eukaryota</taxon>
        <taxon>Fungi</taxon>
        <taxon>Dikarya</taxon>
        <taxon>Ascomycota</taxon>
        <taxon>Pezizomycotina</taxon>
        <taxon>Leotiomycetes</taxon>
        <taxon>Helotiales</taxon>
        <taxon>Mollisiaceae</taxon>
        <taxon>Mollisia</taxon>
    </lineage>
</organism>
<keyword evidence="2" id="KW-0812">Transmembrane</keyword>
<dbReference type="PANTHER" id="PTHR35395">
    <property type="entry name" value="DUF6536 DOMAIN-CONTAINING PROTEIN"/>
    <property type="match status" value="1"/>
</dbReference>
<feature type="compositionally biased region" description="Polar residues" evidence="1">
    <location>
        <begin position="23"/>
        <end position="36"/>
    </location>
</feature>
<feature type="domain" description="DUF6536" evidence="3">
    <location>
        <begin position="105"/>
        <end position="201"/>
    </location>
</feature>
<feature type="region of interest" description="Disordered" evidence="1">
    <location>
        <begin position="1"/>
        <end position="65"/>
    </location>
</feature>
<evidence type="ECO:0000256" key="2">
    <source>
        <dbReference type="SAM" id="Phobius"/>
    </source>
</evidence>
<dbReference type="EMBL" id="KQ947428">
    <property type="protein sequence ID" value="KUJ10828.1"/>
    <property type="molecule type" value="Genomic_DNA"/>
</dbReference>
<reference evidence="4 5" key="1">
    <citation type="submission" date="2015-10" db="EMBL/GenBank/DDBJ databases">
        <title>Full genome of DAOMC 229536 Phialocephala scopiformis, a fungal endophyte of spruce producing the potent anti-insectan compound rugulosin.</title>
        <authorList>
            <consortium name="DOE Joint Genome Institute"/>
            <person name="Walker A.K."/>
            <person name="Frasz S.L."/>
            <person name="Seifert K.A."/>
            <person name="Miller J.D."/>
            <person name="Mondo S.J."/>
            <person name="Labutti K."/>
            <person name="Lipzen A."/>
            <person name="Dockter R."/>
            <person name="Kennedy M."/>
            <person name="Grigoriev I.V."/>
            <person name="Spatafora J.W."/>
        </authorList>
    </citation>
    <scope>NUCLEOTIDE SEQUENCE [LARGE SCALE GENOMIC DNA]</scope>
    <source>
        <strain evidence="4 5">CBS 120377</strain>
    </source>
</reference>
<feature type="compositionally biased region" description="Basic and acidic residues" evidence="1">
    <location>
        <begin position="49"/>
        <end position="65"/>
    </location>
</feature>
<dbReference type="AlphaFoldDB" id="A0A194WS84"/>
<keyword evidence="5" id="KW-1185">Reference proteome</keyword>
<keyword evidence="2" id="KW-1133">Transmembrane helix</keyword>
<evidence type="ECO:0000259" key="3">
    <source>
        <dbReference type="Pfam" id="PF20163"/>
    </source>
</evidence>
<dbReference type="PANTHER" id="PTHR35395:SF1">
    <property type="entry name" value="DUF6536 DOMAIN-CONTAINING PROTEIN"/>
    <property type="match status" value="1"/>
</dbReference>
<evidence type="ECO:0000313" key="5">
    <source>
        <dbReference type="Proteomes" id="UP000070700"/>
    </source>
</evidence>